<accession>A0A1Q8CVF9</accession>
<name>A0A1Q8CVF9_9PSEU</name>
<comment type="caution">
    <text evidence="4">The sequence shown here is derived from an EMBL/GenBank/DDBJ whole genome shotgun (WGS) entry which is preliminary data.</text>
</comment>
<dbReference type="GO" id="GO:0016020">
    <property type="term" value="C:membrane"/>
    <property type="evidence" value="ECO:0007669"/>
    <property type="project" value="TreeGrafter"/>
</dbReference>
<dbReference type="OrthoDB" id="9807745at2"/>
<dbReference type="InterPro" id="IPR002656">
    <property type="entry name" value="Acyl_transf_3_dom"/>
</dbReference>
<reference evidence="4 5" key="1">
    <citation type="submission" date="2016-12" db="EMBL/GenBank/DDBJ databases">
        <title>The draft genome sequence of Actinophytocola sp. 11-183.</title>
        <authorList>
            <person name="Wang W."/>
            <person name="Yuan L."/>
        </authorList>
    </citation>
    <scope>NUCLEOTIDE SEQUENCE [LARGE SCALE GENOMIC DNA]</scope>
    <source>
        <strain evidence="4 5">11-183</strain>
    </source>
</reference>
<feature type="transmembrane region" description="Helical" evidence="2">
    <location>
        <begin position="75"/>
        <end position="93"/>
    </location>
</feature>
<evidence type="ECO:0000256" key="2">
    <source>
        <dbReference type="SAM" id="Phobius"/>
    </source>
</evidence>
<keyword evidence="2" id="KW-1133">Transmembrane helix</keyword>
<feature type="transmembrane region" description="Helical" evidence="2">
    <location>
        <begin position="105"/>
        <end position="124"/>
    </location>
</feature>
<feature type="transmembrane region" description="Helical" evidence="2">
    <location>
        <begin position="187"/>
        <end position="208"/>
    </location>
</feature>
<dbReference type="Proteomes" id="UP000185596">
    <property type="component" value="Unassembled WGS sequence"/>
</dbReference>
<feature type="transmembrane region" description="Helical" evidence="2">
    <location>
        <begin position="156"/>
        <end position="180"/>
    </location>
</feature>
<feature type="transmembrane region" description="Helical" evidence="2">
    <location>
        <begin position="270"/>
        <end position="287"/>
    </location>
</feature>
<feature type="compositionally biased region" description="Pro residues" evidence="1">
    <location>
        <begin position="498"/>
        <end position="508"/>
    </location>
</feature>
<feature type="transmembrane region" description="Helical" evidence="2">
    <location>
        <begin position="329"/>
        <end position="350"/>
    </location>
</feature>
<evidence type="ECO:0000313" key="5">
    <source>
        <dbReference type="Proteomes" id="UP000185596"/>
    </source>
</evidence>
<evidence type="ECO:0000313" key="4">
    <source>
        <dbReference type="EMBL" id="OLF18341.1"/>
    </source>
</evidence>
<feature type="compositionally biased region" description="Polar residues" evidence="1">
    <location>
        <begin position="520"/>
        <end position="539"/>
    </location>
</feature>
<keyword evidence="5" id="KW-1185">Reference proteome</keyword>
<dbReference type="EMBL" id="MSIE01000008">
    <property type="protein sequence ID" value="OLF18341.1"/>
    <property type="molecule type" value="Genomic_DNA"/>
</dbReference>
<dbReference type="PANTHER" id="PTHR23028:SF53">
    <property type="entry name" value="ACYL_TRANSF_3 DOMAIN-CONTAINING PROTEIN"/>
    <property type="match status" value="1"/>
</dbReference>
<feature type="transmembrane region" description="Helical" evidence="2">
    <location>
        <begin position="241"/>
        <end position="258"/>
    </location>
</feature>
<feature type="transmembrane region" description="Helical" evidence="2">
    <location>
        <begin position="214"/>
        <end position="234"/>
    </location>
</feature>
<keyword evidence="2" id="KW-0812">Transmembrane</keyword>
<dbReference type="RefSeq" id="WP_075124776.1">
    <property type="nucleotide sequence ID" value="NZ_MSIE01000008.1"/>
</dbReference>
<dbReference type="GO" id="GO:0000271">
    <property type="term" value="P:polysaccharide biosynthetic process"/>
    <property type="evidence" value="ECO:0007669"/>
    <property type="project" value="TreeGrafter"/>
</dbReference>
<evidence type="ECO:0000256" key="1">
    <source>
        <dbReference type="SAM" id="MobiDB-lite"/>
    </source>
</evidence>
<keyword evidence="2" id="KW-0472">Membrane</keyword>
<evidence type="ECO:0000259" key="3">
    <source>
        <dbReference type="Pfam" id="PF01757"/>
    </source>
</evidence>
<feature type="domain" description="Acyltransferase 3" evidence="3">
    <location>
        <begin position="20"/>
        <end position="342"/>
    </location>
</feature>
<dbReference type="GO" id="GO:0016747">
    <property type="term" value="F:acyltransferase activity, transferring groups other than amino-acyl groups"/>
    <property type="evidence" value="ECO:0007669"/>
    <property type="project" value="InterPro"/>
</dbReference>
<feature type="region of interest" description="Disordered" evidence="1">
    <location>
        <begin position="363"/>
        <end position="674"/>
    </location>
</feature>
<sequence length="674" mass="72918">MAEDRLVGAELVPVRRRAVFLDIARALAALSVVYTHIYEVFIRAHMDAHTLPTDVLDNAIFIPLKLTEEQGVGNLAVPVFFLISGFVITPLALRMSAGTFAIHRLFRIYPLLLVVVAASAVMFANGISPLGSKPQEVTPYTVLTNATMWNFIDRPFGAWVGVAWTLAVEMLFYALLVIVLPLLRTRMWLAIAVQLELVLVLLITHRAFGDEYRAFVINMTFLLIPVMGQAIWAASTKRIPGWLAALYVMVAWLMFIWARELRIDPNYIPRPYPVALAVLLFLIGMLAEPHLRERRVWTALSERTFSIYLVHGAVAFPLMHLLYMRTPLWLAVLTSLAGTVVVVELSYRFIELPTHNLARRLSGRPKVAPSGRTEPAPEVPAVPPVGAVRPADEPTERTPPVARPLPAGEATQKLNPVARPLDPRPGPAAQDAAMPHRREDDPPPAPPEHLPRPARAHRRGEQPLPRPTDPHENGRGLPTPPAPRLRADQPPATNGTHPWPPDPAPTDPAPTDRRRPTTTSGGINHPNPSSSVGTTTSRIGPSENGHPAHTSPHPSAGATTNQGGPIGGGHRQPPTATEDTGHPNQPAPSGANGNGRHHSPGDGHSSPEHQAGTPASGAGRRRADSSVHAAWFVAAPPQGRPGRAGTSDGTGTVGWPGEQDDPDQARSGGRHRSD</sequence>
<dbReference type="AlphaFoldDB" id="A0A1Q8CVF9"/>
<dbReference type="InterPro" id="IPR050879">
    <property type="entry name" value="Acyltransferase_3"/>
</dbReference>
<proteinExistence type="predicted"/>
<dbReference type="STRING" id="1912961.BU204_07320"/>
<feature type="transmembrane region" description="Helical" evidence="2">
    <location>
        <begin position="307"/>
        <end position="323"/>
    </location>
</feature>
<dbReference type="PANTHER" id="PTHR23028">
    <property type="entry name" value="ACETYLTRANSFERASE"/>
    <property type="match status" value="1"/>
</dbReference>
<organism evidence="4 5">
    <name type="scientific">Actinophytocola xanthii</name>
    <dbReference type="NCBI Taxonomy" id="1912961"/>
    <lineage>
        <taxon>Bacteria</taxon>
        <taxon>Bacillati</taxon>
        <taxon>Actinomycetota</taxon>
        <taxon>Actinomycetes</taxon>
        <taxon>Pseudonocardiales</taxon>
        <taxon>Pseudonocardiaceae</taxon>
    </lineage>
</organism>
<dbReference type="Pfam" id="PF01757">
    <property type="entry name" value="Acyl_transf_3"/>
    <property type="match status" value="1"/>
</dbReference>
<protein>
    <recommendedName>
        <fullName evidence="3">Acyltransferase 3 domain-containing protein</fullName>
    </recommendedName>
</protein>
<gene>
    <name evidence="4" type="ORF">BU204_07320</name>
</gene>